<dbReference type="EMBL" id="CP018477">
    <property type="protein sequence ID" value="ASV76926.1"/>
    <property type="molecule type" value="Genomic_DNA"/>
</dbReference>
<evidence type="ECO:0000256" key="1">
    <source>
        <dbReference type="SAM" id="MobiDB-lite"/>
    </source>
</evidence>
<evidence type="ECO:0000313" key="2">
    <source>
        <dbReference type="EMBL" id="ASV76926.1"/>
    </source>
</evidence>
<gene>
    <name evidence="2" type="ORF">THTE_4325</name>
</gene>
<sequence>MSCQIAEEEKEDGDSGTGPTVLSVPQPCGWDFHALSRFLGCLQRSSPEWIILL</sequence>
<organism evidence="2 3">
    <name type="scientific">Thermogutta terrifontis</name>
    <dbReference type="NCBI Taxonomy" id="1331910"/>
    <lineage>
        <taxon>Bacteria</taxon>
        <taxon>Pseudomonadati</taxon>
        <taxon>Planctomycetota</taxon>
        <taxon>Planctomycetia</taxon>
        <taxon>Pirellulales</taxon>
        <taxon>Thermoguttaceae</taxon>
        <taxon>Thermogutta</taxon>
    </lineage>
</organism>
<dbReference type="Proteomes" id="UP000215086">
    <property type="component" value="Chromosome"/>
</dbReference>
<name>A0A286RLT4_9BACT</name>
<feature type="compositionally biased region" description="Acidic residues" evidence="1">
    <location>
        <begin position="1"/>
        <end position="14"/>
    </location>
</feature>
<reference evidence="2 3" key="1">
    <citation type="journal article" name="Front. Microbiol.">
        <title>Sugar Metabolism of the First Thermophilic Planctomycete Thermogutta terrifontis: Comparative Genomic and Transcriptomic Approaches.</title>
        <authorList>
            <person name="Elcheninov A.G."/>
            <person name="Menzel P."/>
            <person name="Gudbergsdottir S.R."/>
            <person name="Slesarev A.I."/>
            <person name="Kadnikov V.V."/>
            <person name="Krogh A."/>
            <person name="Bonch-Osmolovskaya E.A."/>
            <person name="Peng X."/>
            <person name="Kublanov I.V."/>
        </authorList>
    </citation>
    <scope>NUCLEOTIDE SEQUENCE [LARGE SCALE GENOMIC DNA]</scope>
    <source>
        <strain evidence="2 3">R1</strain>
    </source>
</reference>
<dbReference type="AlphaFoldDB" id="A0A286RLT4"/>
<dbReference type="KEGG" id="ttf:THTE_4325"/>
<feature type="region of interest" description="Disordered" evidence="1">
    <location>
        <begin position="1"/>
        <end position="20"/>
    </location>
</feature>
<keyword evidence="3" id="KW-1185">Reference proteome</keyword>
<protein>
    <submittedName>
        <fullName evidence="2">Uncharacterized protein</fullName>
    </submittedName>
</protein>
<proteinExistence type="predicted"/>
<accession>A0A286RLT4</accession>
<evidence type="ECO:0000313" key="3">
    <source>
        <dbReference type="Proteomes" id="UP000215086"/>
    </source>
</evidence>